<keyword evidence="2" id="KW-1003">Cell membrane</keyword>
<feature type="domain" description="Apple" evidence="16">
    <location>
        <begin position="301"/>
        <end position="380"/>
    </location>
</feature>
<evidence type="ECO:0000313" key="17">
    <source>
        <dbReference type="Proteomes" id="UP001652623"/>
    </source>
</evidence>
<dbReference type="InterPro" id="IPR011009">
    <property type="entry name" value="Kinase-like_dom_sf"/>
</dbReference>
<keyword evidence="4 11" id="KW-0808">Transferase</keyword>
<dbReference type="Pfam" id="PF01453">
    <property type="entry name" value="B_lectin"/>
    <property type="match status" value="1"/>
</dbReference>
<evidence type="ECO:0000256" key="2">
    <source>
        <dbReference type="ARBA" id="ARBA00022475"/>
    </source>
</evidence>
<proteinExistence type="inferred from homology"/>
<dbReference type="PROSITE" id="PS50927">
    <property type="entry name" value="BULB_LECTIN"/>
    <property type="match status" value="1"/>
</dbReference>
<dbReference type="RefSeq" id="XP_048323293.2">
    <property type="nucleotide sequence ID" value="XM_048467336.2"/>
</dbReference>
<evidence type="ECO:0000256" key="10">
    <source>
        <dbReference type="ARBA" id="ARBA00023180"/>
    </source>
</evidence>
<evidence type="ECO:0000256" key="7">
    <source>
        <dbReference type="ARBA" id="ARBA00022777"/>
    </source>
</evidence>
<keyword evidence="5 13" id="KW-0732">Signal</keyword>
<keyword evidence="10" id="KW-0325">Glycoprotein</keyword>
<dbReference type="PROSITE" id="PS50948">
    <property type="entry name" value="PAN"/>
    <property type="match status" value="1"/>
</dbReference>
<keyword evidence="12" id="KW-1133">Transmembrane helix</keyword>
<feature type="domain" description="Protein kinase" evidence="14">
    <location>
        <begin position="480"/>
        <end position="765"/>
    </location>
</feature>
<evidence type="ECO:0000259" key="14">
    <source>
        <dbReference type="PROSITE" id="PS50011"/>
    </source>
</evidence>
<dbReference type="Gene3D" id="3.30.200.20">
    <property type="entry name" value="Phosphorylase Kinase, domain 1"/>
    <property type="match status" value="1"/>
</dbReference>
<protein>
    <recommendedName>
        <fullName evidence="11">Receptor-like serine/threonine-protein kinase</fullName>
        <ecNumber evidence="11">2.7.11.1</ecNumber>
    </recommendedName>
</protein>
<reference evidence="18" key="2">
    <citation type="submission" date="2025-08" db="UniProtKB">
        <authorList>
            <consortium name="RefSeq"/>
        </authorList>
    </citation>
    <scope>IDENTIFICATION</scope>
    <source>
        <tissue evidence="18">Seedling</tissue>
    </source>
</reference>
<keyword evidence="9" id="KW-1015">Disulfide bond</keyword>
<dbReference type="CDD" id="cd14066">
    <property type="entry name" value="STKc_IRAK"/>
    <property type="match status" value="1"/>
</dbReference>
<comment type="catalytic activity">
    <reaction evidence="11">
        <text>L-threonyl-[protein] + ATP = O-phospho-L-threonyl-[protein] + ADP + H(+)</text>
        <dbReference type="Rhea" id="RHEA:46608"/>
        <dbReference type="Rhea" id="RHEA-COMP:11060"/>
        <dbReference type="Rhea" id="RHEA-COMP:11605"/>
        <dbReference type="ChEBI" id="CHEBI:15378"/>
        <dbReference type="ChEBI" id="CHEBI:30013"/>
        <dbReference type="ChEBI" id="CHEBI:30616"/>
        <dbReference type="ChEBI" id="CHEBI:61977"/>
        <dbReference type="ChEBI" id="CHEBI:456216"/>
        <dbReference type="EC" id="2.7.11.1"/>
    </reaction>
</comment>
<dbReference type="Gene3D" id="2.90.10.10">
    <property type="entry name" value="Bulb-type lectin domain"/>
    <property type="match status" value="1"/>
</dbReference>
<keyword evidence="7 11" id="KW-0418">Kinase</keyword>
<dbReference type="CDD" id="cd00028">
    <property type="entry name" value="B_lectin"/>
    <property type="match status" value="1"/>
</dbReference>
<evidence type="ECO:0000256" key="6">
    <source>
        <dbReference type="ARBA" id="ARBA00022741"/>
    </source>
</evidence>
<comment type="similarity">
    <text evidence="11">Belongs to the protein kinase superfamily. Ser/Thr protein kinase family.</text>
</comment>
<keyword evidence="12" id="KW-0472">Membrane</keyword>
<keyword evidence="3 11" id="KW-0723">Serine/threonine-protein kinase</keyword>
<keyword evidence="12" id="KW-0812">Transmembrane</keyword>
<evidence type="ECO:0000313" key="18">
    <source>
        <dbReference type="RefSeq" id="XP_048323293.2"/>
    </source>
</evidence>
<keyword evidence="8 11" id="KW-0067">ATP-binding</keyword>
<accession>A0ABM3I8K2</accession>
<evidence type="ECO:0000256" key="4">
    <source>
        <dbReference type="ARBA" id="ARBA00022679"/>
    </source>
</evidence>
<keyword evidence="6 11" id="KW-0547">Nucleotide-binding</keyword>
<keyword evidence="17" id="KW-1185">Reference proteome</keyword>
<evidence type="ECO:0000256" key="9">
    <source>
        <dbReference type="ARBA" id="ARBA00023157"/>
    </source>
</evidence>
<dbReference type="Pfam" id="PF08276">
    <property type="entry name" value="PAN_2"/>
    <property type="match status" value="1"/>
</dbReference>
<dbReference type="PROSITE" id="PS00108">
    <property type="entry name" value="PROTEIN_KINASE_ST"/>
    <property type="match status" value="1"/>
</dbReference>
<evidence type="ECO:0000256" key="11">
    <source>
        <dbReference type="PIRNR" id="PIRNR000641"/>
    </source>
</evidence>
<dbReference type="GeneID" id="107428904"/>
<evidence type="ECO:0000259" key="16">
    <source>
        <dbReference type="PROSITE" id="PS50948"/>
    </source>
</evidence>
<organism evidence="17 18">
    <name type="scientific">Ziziphus jujuba</name>
    <name type="common">Chinese jujube</name>
    <name type="synonym">Ziziphus sativa</name>
    <dbReference type="NCBI Taxonomy" id="326968"/>
    <lineage>
        <taxon>Eukaryota</taxon>
        <taxon>Viridiplantae</taxon>
        <taxon>Streptophyta</taxon>
        <taxon>Embryophyta</taxon>
        <taxon>Tracheophyta</taxon>
        <taxon>Spermatophyta</taxon>
        <taxon>Magnoliopsida</taxon>
        <taxon>eudicotyledons</taxon>
        <taxon>Gunneridae</taxon>
        <taxon>Pentapetalae</taxon>
        <taxon>rosids</taxon>
        <taxon>fabids</taxon>
        <taxon>Rosales</taxon>
        <taxon>Rhamnaceae</taxon>
        <taxon>Paliureae</taxon>
        <taxon>Ziziphus</taxon>
    </lineage>
</organism>
<dbReference type="SUPFAM" id="SSF56112">
    <property type="entry name" value="Protein kinase-like (PK-like)"/>
    <property type="match status" value="1"/>
</dbReference>
<dbReference type="InterPro" id="IPR001480">
    <property type="entry name" value="Bulb-type_lectin_dom"/>
</dbReference>
<evidence type="ECO:0000256" key="8">
    <source>
        <dbReference type="ARBA" id="ARBA00022840"/>
    </source>
</evidence>
<dbReference type="Gene3D" id="1.10.510.10">
    <property type="entry name" value="Transferase(Phosphotransferase) domain 1"/>
    <property type="match status" value="1"/>
</dbReference>
<evidence type="ECO:0000256" key="5">
    <source>
        <dbReference type="ARBA" id="ARBA00022729"/>
    </source>
</evidence>
<dbReference type="SMART" id="SM00108">
    <property type="entry name" value="B_lectin"/>
    <property type="match status" value="1"/>
</dbReference>
<dbReference type="PANTHER" id="PTHR27002:SF944">
    <property type="entry name" value="G-TYPE LECTIN S-RECEPTOR-LIKE SERINE_THREONINE-PROTEIN KINASE CES101"/>
    <property type="match status" value="1"/>
</dbReference>
<dbReference type="SUPFAM" id="SSF51110">
    <property type="entry name" value="alpha-D-mannose-specific plant lectins"/>
    <property type="match status" value="1"/>
</dbReference>
<dbReference type="InterPro" id="IPR000719">
    <property type="entry name" value="Prot_kinase_dom"/>
</dbReference>
<gene>
    <name evidence="18" type="primary">LOC107428904</name>
</gene>
<dbReference type="EC" id="2.7.11.1" evidence="11"/>
<dbReference type="InterPro" id="IPR008271">
    <property type="entry name" value="Ser/Thr_kinase_AS"/>
</dbReference>
<reference evidence="17" key="1">
    <citation type="submission" date="2025-05" db="UniProtKB">
        <authorList>
            <consortium name="RefSeq"/>
        </authorList>
    </citation>
    <scope>NUCLEOTIDE SEQUENCE [LARGE SCALE GENOMIC DNA]</scope>
</reference>
<feature type="signal peptide" evidence="13">
    <location>
        <begin position="1"/>
        <end position="23"/>
    </location>
</feature>
<dbReference type="InterPro" id="IPR024171">
    <property type="entry name" value="SRK-like_kinase"/>
</dbReference>
<feature type="chain" id="PRO_5045074446" description="Receptor-like serine/threonine-protein kinase" evidence="13">
    <location>
        <begin position="24"/>
        <end position="782"/>
    </location>
</feature>
<evidence type="ECO:0000256" key="12">
    <source>
        <dbReference type="SAM" id="Phobius"/>
    </source>
</evidence>
<dbReference type="InterPro" id="IPR001245">
    <property type="entry name" value="Ser-Thr/Tyr_kinase_cat_dom"/>
</dbReference>
<evidence type="ECO:0000256" key="13">
    <source>
        <dbReference type="SAM" id="SignalP"/>
    </source>
</evidence>
<dbReference type="SMART" id="SM00473">
    <property type="entry name" value="PAN_AP"/>
    <property type="match status" value="1"/>
</dbReference>
<comment type="subcellular location">
    <subcellularLocation>
        <location evidence="1">Cell membrane</location>
        <topology evidence="1">Single-pass type I membrane protein</topology>
    </subcellularLocation>
</comment>
<comment type="catalytic activity">
    <reaction evidence="11">
        <text>L-seryl-[protein] + ATP = O-phospho-L-seryl-[protein] + ADP + H(+)</text>
        <dbReference type="Rhea" id="RHEA:17989"/>
        <dbReference type="Rhea" id="RHEA-COMP:9863"/>
        <dbReference type="Rhea" id="RHEA-COMP:11604"/>
        <dbReference type="ChEBI" id="CHEBI:15378"/>
        <dbReference type="ChEBI" id="CHEBI:29999"/>
        <dbReference type="ChEBI" id="CHEBI:30616"/>
        <dbReference type="ChEBI" id="CHEBI:83421"/>
        <dbReference type="ChEBI" id="CHEBI:456216"/>
        <dbReference type="EC" id="2.7.11.1"/>
    </reaction>
</comment>
<dbReference type="PROSITE" id="PS50011">
    <property type="entry name" value="PROTEIN_KINASE_DOM"/>
    <property type="match status" value="1"/>
</dbReference>
<dbReference type="InterPro" id="IPR003609">
    <property type="entry name" value="Pan_app"/>
</dbReference>
<evidence type="ECO:0000256" key="1">
    <source>
        <dbReference type="ARBA" id="ARBA00004251"/>
    </source>
</evidence>
<dbReference type="PIRSF" id="PIRSF000641">
    <property type="entry name" value="SRK"/>
    <property type="match status" value="1"/>
</dbReference>
<feature type="domain" description="Bulb-type lectin" evidence="15">
    <location>
        <begin position="24"/>
        <end position="146"/>
    </location>
</feature>
<evidence type="ECO:0000259" key="15">
    <source>
        <dbReference type="PROSITE" id="PS50927"/>
    </source>
</evidence>
<sequence>MKTSKASFVSCCILCCFLCLSHSLDTLRPGNILHSNETLISAVGVFELDFFTSSKSGYQYLGIWLKNDRNQKPVWVANRENPLGYTSAILRISYDGNLVMSDARTISIIVNAGAVATSNKTSAKLLDSGNLILMDGQKTIWQSFDYPTDTFLPGMNLGWFNIDTDYPRTLYLSSWLSPSDPNRGFYYLGLDASDRTKFNVWHKGRAYQHIGFWDGHVFRFFFQSSLDNHQNFSFVSNSKDIYLTLNSRESNIISWFVLASDGSINEFRMVGQDISSVNYSLCDTMLPHNSTGCWLFKPSICKDGDNFSDIKGLIPNSMVVTWEGHMGPRDCELTCKSNCSCVAYASFDDDGTGCELLSGHKADLLNNKGRGNKTIHIRSDASNSDNEKKRKIVTIIIVLLIPLILMISIKFLFCLWVKFNCSGINRSQVGTREVHTSLTSQISTNNDDPSGANLIELSRKNDHELPRLSFSSVVKATDNFSVLNKLGEGGYGPVYKGKLQGYEIAVKRLSKNSGQGMAEFKSEVELISKLQHRNLVKLLGCCIEREEKILIYEYMPNRSLDSFIFDPVKQQLLDWRKRKHIIKGIAQGLLYLHKYSRLRIIHRDLKTSNILLDDYMNPKISDFGMARIVLDNKSRNETKRVAGSFGYMSPEYAVHGHYSTKSDVFSFGVILLEILSGRKNATFCEPDCSLDLLGYAWELWNDGRCMELMDPTLDGLCPENDMMVCIQLGLLCVQESAGNRPSMSEVVSIFSNERASLAMPKHSAYSTLLSAADCSISTKQTP</sequence>
<name>A0ABM3I8K2_ZIZJJ</name>
<dbReference type="InterPro" id="IPR036426">
    <property type="entry name" value="Bulb-type_lectin_dom_sf"/>
</dbReference>
<dbReference type="Proteomes" id="UP001652623">
    <property type="component" value="Chromosome 1"/>
</dbReference>
<dbReference type="SMART" id="SM00220">
    <property type="entry name" value="S_TKc"/>
    <property type="match status" value="1"/>
</dbReference>
<evidence type="ECO:0000256" key="3">
    <source>
        <dbReference type="ARBA" id="ARBA00022527"/>
    </source>
</evidence>
<dbReference type="PANTHER" id="PTHR27002">
    <property type="entry name" value="RECEPTOR-LIKE SERINE/THREONINE-PROTEIN KINASE SD1-8"/>
    <property type="match status" value="1"/>
</dbReference>
<feature type="transmembrane region" description="Helical" evidence="12">
    <location>
        <begin position="392"/>
        <end position="417"/>
    </location>
</feature>
<dbReference type="Pfam" id="PF07714">
    <property type="entry name" value="PK_Tyr_Ser-Thr"/>
    <property type="match status" value="1"/>
</dbReference>